<feature type="compositionally biased region" description="Basic and acidic residues" evidence="1">
    <location>
        <begin position="332"/>
        <end position="342"/>
    </location>
</feature>
<dbReference type="Proteomes" id="UP001306950">
    <property type="component" value="Unassembled WGS sequence"/>
</dbReference>
<dbReference type="Gene3D" id="1.10.510.10">
    <property type="entry name" value="Transferase(Phosphotransferase) domain 1"/>
    <property type="match status" value="1"/>
</dbReference>
<dbReference type="SUPFAM" id="SSF56112">
    <property type="entry name" value="Protein kinase-like (PK-like)"/>
    <property type="match status" value="1"/>
</dbReference>
<evidence type="ECO:0000259" key="3">
    <source>
        <dbReference type="PROSITE" id="PS50011"/>
    </source>
</evidence>
<dbReference type="RefSeq" id="WP_331849390.1">
    <property type="nucleotide sequence ID" value="NZ_JAZHPZ010000028.1"/>
</dbReference>
<comment type="caution">
    <text evidence="4">The sequence shown here is derived from an EMBL/GenBank/DDBJ whole genome shotgun (WGS) entry which is preliminary data.</text>
</comment>
<sequence length="458" mass="52417">MFPPEQDDLFSLQGRNYRVEEHPRFAGVPYGQEGRQGTVYQIIRQDDGEAFALKVFRPSFRYPTIVNKAEFLAKYSTLPGLKACSRMVIHPQQNKELLGTYPELLYAVQMPWIDGDTWSDLLIAGQEISLEHSIRMAESFIQIMMGLEENGLAHTDLSSSNVLIETSAEEPCVQLVDLEDLYMNKLEEPDDFPDVPDGYKAPFMVRPEWQWSPYADRFSGGILLAEMLTWSDPEIRVKCWEDSYFNPEELQQPNERQQLMVRTLERLYGTSVCGLFERLWSAEQPQQCPSFGEWSVALASSLEQAAKRASEAIDDERNDDSSAEEPDTLAIIREDSENEIHQRDSVERMLSEEMESMLNRARASEMQGKLAAALWDYGRLIDSLQQGSSLRREIEMVMTMIQEKMDIPEAERPTNIGKIQQQYKATTQEGTNLYAKLWIVLLGLSLVILLIAVVVYLI</sequence>
<dbReference type="InterPro" id="IPR011009">
    <property type="entry name" value="Kinase-like_dom_sf"/>
</dbReference>
<evidence type="ECO:0000256" key="1">
    <source>
        <dbReference type="SAM" id="MobiDB-lite"/>
    </source>
</evidence>
<feature type="transmembrane region" description="Helical" evidence="2">
    <location>
        <begin position="437"/>
        <end position="457"/>
    </location>
</feature>
<evidence type="ECO:0000256" key="2">
    <source>
        <dbReference type="SAM" id="Phobius"/>
    </source>
</evidence>
<name>A0ABU7W287_9BACL</name>
<dbReference type="Pfam" id="PF00069">
    <property type="entry name" value="Pkinase"/>
    <property type="match status" value="1"/>
</dbReference>
<dbReference type="EMBL" id="JAZHPZ010000028">
    <property type="protein sequence ID" value="MEF2969299.1"/>
    <property type="molecule type" value="Genomic_DNA"/>
</dbReference>
<dbReference type="PROSITE" id="PS50011">
    <property type="entry name" value="PROTEIN_KINASE_DOM"/>
    <property type="match status" value="1"/>
</dbReference>
<evidence type="ECO:0000313" key="5">
    <source>
        <dbReference type="Proteomes" id="UP001306950"/>
    </source>
</evidence>
<feature type="region of interest" description="Disordered" evidence="1">
    <location>
        <begin position="307"/>
        <end position="342"/>
    </location>
</feature>
<reference evidence="4 5" key="1">
    <citation type="submission" date="2024-02" db="EMBL/GenBank/DDBJ databases">
        <title>A nitrogen-fixing paenibacillus bacterium.</title>
        <authorList>
            <person name="Zhang W.L."/>
            <person name="Chen S.F."/>
        </authorList>
    </citation>
    <scope>NUCLEOTIDE SEQUENCE [LARGE SCALE GENOMIC DNA]</scope>
    <source>
        <strain evidence="4 5">M1</strain>
    </source>
</reference>
<proteinExistence type="predicted"/>
<feature type="domain" description="Protein kinase" evidence="3">
    <location>
        <begin position="25"/>
        <end position="358"/>
    </location>
</feature>
<keyword evidence="5" id="KW-1185">Reference proteome</keyword>
<organism evidence="4 5">
    <name type="scientific">Paenibacillus haidiansis</name>
    <dbReference type="NCBI Taxonomy" id="1574488"/>
    <lineage>
        <taxon>Bacteria</taxon>
        <taxon>Bacillati</taxon>
        <taxon>Bacillota</taxon>
        <taxon>Bacilli</taxon>
        <taxon>Bacillales</taxon>
        <taxon>Paenibacillaceae</taxon>
        <taxon>Paenibacillus</taxon>
    </lineage>
</organism>
<keyword evidence="2" id="KW-0812">Transmembrane</keyword>
<keyword evidence="2" id="KW-0472">Membrane</keyword>
<protein>
    <recommendedName>
        <fullName evidence="3">Protein kinase domain-containing protein</fullName>
    </recommendedName>
</protein>
<keyword evidence="2" id="KW-1133">Transmembrane helix</keyword>
<dbReference type="SMART" id="SM00220">
    <property type="entry name" value="S_TKc"/>
    <property type="match status" value="1"/>
</dbReference>
<feature type="compositionally biased region" description="Acidic residues" evidence="1">
    <location>
        <begin position="312"/>
        <end position="327"/>
    </location>
</feature>
<evidence type="ECO:0000313" key="4">
    <source>
        <dbReference type="EMBL" id="MEF2969299.1"/>
    </source>
</evidence>
<dbReference type="InterPro" id="IPR000719">
    <property type="entry name" value="Prot_kinase_dom"/>
</dbReference>
<accession>A0ABU7W287</accession>
<gene>
    <name evidence="4" type="ORF">V3851_26350</name>
</gene>